<gene>
    <name evidence="2" type="ORF">H4O24_01480</name>
</gene>
<evidence type="ECO:0000259" key="1">
    <source>
        <dbReference type="Pfam" id="PF12728"/>
    </source>
</evidence>
<accession>A0A7G6VXL4</accession>
<feature type="domain" description="Helix-turn-helix" evidence="1">
    <location>
        <begin position="13"/>
        <end position="55"/>
    </location>
</feature>
<protein>
    <submittedName>
        <fullName evidence="2">Helix-turn-helix domain-containing protein</fullName>
    </submittedName>
</protein>
<dbReference type="SUPFAM" id="SSF46955">
    <property type="entry name" value="Putative DNA-binding domain"/>
    <property type="match status" value="1"/>
</dbReference>
<organism evidence="2 3">
    <name type="scientific">Croceicoccus marinus</name>
    <dbReference type="NCBI Taxonomy" id="450378"/>
    <lineage>
        <taxon>Bacteria</taxon>
        <taxon>Pseudomonadati</taxon>
        <taxon>Pseudomonadota</taxon>
        <taxon>Alphaproteobacteria</taxon>
        <taxon>Sphingomonadales</taxon>
        <taxon>Erythrobacteraceae</taxon>
        <taxon>Croceicoccus</taxon>
    </lineage>
</organism>
<dbReference type="EMBL" id="CP060052">
    <property type="protein sequence ID" value="QNE06479.1"/>
    <property type="molecule type" value="Genomic_DNA"/>
</dbReference>
<sequence length="58" mass="6612">MLNADLINGARAAAEFCGLPIRTIYHLTETGSLPVIRKGRRLFYRRSELEAAFRSEMQ</sequence>
<evidence type="ECO:0000313" key="3">
    <source>
        <dbReference type="Proteomes" id="UP000515297"/>
    </source>
</evidence>
<reference evidence="2 3" key="1">
    <citation type="submission" date="2020-08" db="EMBL/GenBank/DDBJ databases">
        <authorList>
            <person name="Liu G."/>
            <person name="Sun C."/>
        </authorList>
    </citation>
    <scope>NUCLEOTIDE SEQUENCE [LARGE SCALE GENOMIC DNA]</scope>
    <source>
        <strain evidence="2 3">OT19</strain>
    </source>
</reference>
<name>A0A7G6VXL4_9SPHN</name>
<dbReference type="Proteomes" id="UP000515297">
    <property type="component" value="Chromosome"/>
</dbReference>
<dbReference type="Pfam" id="PF12728">
    <property type="entry name" value="HTH_17"/>
    <property type="match status" value="1"/>
</dbReference>
<evidence type="ECO:0000313" key="2">
    <source>
        <dbReference type="EMBL" id="QNE06479.1"/>
    </source>
</evidence>
<dbReference type="InterPro" id="IPR009061">
    <property type="entry name" value="DNA-bd_dom_put_sf"/>
</dbReference>
<dbReference type="InterPro" id="IPR041657">
    <property type="entry name" value="HTH_17"/>
</dbReference>
<dbReference type="AlphaFoldDB" id="A0A7G6VXL4"/>
<proteinExistence type="predicted"/>